<dbReference type="AlphaFoldDB" id="A0A285UKB4"/>
<dbReference type="EMBL" id="OBQC01000009">
    <property type="protein sequence ID" value="SOC41046.1"/>
    <property type="molecule type" value="Genomic_DNA"/>
</dbReference>
<proteinExistence type="predicted"/>
<dbReference type="Gene3D" id="3.40.630.30">
    <property type="match status" value="1"/>
</dbReference>
<dbReference type="SUPFAM" id="SSF55729">
    <property type="entry name" value="Acyl-CoA N-acyltransferases (Nat)"/>
    <property type="match status" value="1"/>
</dbReference>
<dbReference type="GO" id="GO:0016755">
    <property type="term" value="F:aminoacyltransferase activity"/>
    <property type="evidence" value="ECO:0007669"/>
    <property type="project" value="InterPro"/>
</dbReference>
<dbReference type="GO" id="GO:0044038">
    <property type="term" value="P:cell wall macromolecule biosynthetic process"/>
    <property type="evidence" value="ECO:0007669"/>
    <property type="project" value="InterPro"/>
</dbReference>
<dbReference type="RefSeq" id="WP_097149985.1">
    <property type="nucleotide sequence ID" value="NZ_OBQC01000009.1"/>
</dbReference>
<keyword evidence="3" id="KW-1185">Reference proteome</keyword>
<comment type="subcellular location">
    <subcellularLocation>
        <location evidence="1">Cytoplasm</location>
    </subcellularLocation>
</comment>
<organism evidence="2 3">
    <name type="scientific">Ureibacillus acetophenoni</name>
    <dbReference type="NCBI Taxonomy" id="614649"/>
    <lineage>
        <taxon>Bacteria</taxon>
        <taxon>Bacillati</taxon>
        <taxon>Bacillota</taxon>
        <taxon>Bacilli</taxon>
        <taxon>Bacillales</taxon>
        <taxon>Caryophanaceae</taxon>
        <taxon>Ureibacillus</taxon>
    </lineage>
</organism>
<gene>
    <name evidence="2" type="ORF">SAMN05877842_10974</name>
</gene>
<dbReference type="Proteomes" id="UP000219252">
    <property type="component" value="Unassembled WGS sequence"/>
</dbReference>
<dbReference type="PROSITE" id="PS51191">
    <property type="entry name" value="FEMABX"/>
    <property type="match status" value="1"/>
</dbReference>
<evidence type="ECO:0000313" key="2">
    <source>
        <dbReference type="EMBL" id="SOC41046.1"/>
    </source>
</evidence>
<reference evidence="3" key="1">
    <citation type="submission" date="2017-08" db="EMBL/GenBank/DDBJ databases">
        <authorList>
            <person name="Varghese N."/>
            <person name="Submissions S."/>
        </authorList>
    </citation>
    <scope>NUCLEOTIDE SEQUENCE [LARGE SCALE GENOMIC DNA]</scope>
    <source>
        <strain evidence="3">JC23</strain>
    </source>
</reference>
<dbReference type="GO" id="GO:0005737">
    <property type="term" value="C:cytoplasm"/>
    <property type="evidence" value="ECO:0007669"/>
    <property type="project" value="UniProtKB-SubCell"/>
</dbReference>
<protein>
    <recommendedName>
        <fullName evidence="4">Acetyltransferase (GNAT) family protein</fullName>
    </recommendedName>
</protein>
<evidence type="ECO:0008006" key="4">
    <source>
        <dbReference type="Google" id="ProtNLM"/>
    </source>
</evidence>
<dbReference type="OrthoDB" id="5622654at2"/>
<accession>A0A285UKB4</accession>
<dbReference type="InterPro" id="IPR016181">
    <property type="entry name" value="Acyl_CoA_acyltransferase"/>
</dbReference>
<name>A0A285UKB4_9BACL</name>
<evidence type="ECO:0000313" key="3">
    <source>
        <dbReference type="Proteomes" id="UP000219252"/>
    </source>
</evidence>
<sequence>MLQIHRNFLTIPTNDIYFENKKGKSRYKAKLSWYTHRLKPSRRLKSKQTIHVNLQQEELTLINNLPNQTNDILFEYSKEKFKIVSLPSPSNEQLRDFQRFFNEHTNEEKLNRSKFQSLLSLRDQKALCLTKIENEDNETLCYRIYVVDGQNALLLYASNTNMEESTQSNLILCWENINMFRKLGYLIYDFGGIDYEQPKRLTDYFGGSEVTVFSGYIAKSPILKMIAKISQWREEKI</sequence>
<evidence type="ECO:0000256" key="1">
    <source>
        <dbReference type="ARBA" id="ARBA00004496"/>
    </source>
</evidence>
<dbReference type="InterPro" id="IPR003447">
    <property type="entry name" value="FEMABX"/>
</dbReference>